<dbReference type="HOGENOM" id="CLU_024920_1_2_5"/>
<evidence type="ECO:0000256" key="1">
    <source>
        <dbReference type="ARBA" id="ARBA00006464"/>
    </source>
</evidence>
<evidence type="ECO:0000313" key="5">
    <source>
        <dbReference type="EMBL" id="EAR52055.1"/>
    </source>
</evidence>
<feature type="transmembrane region" description="Helical" evidence="3">
    <location>
        <begin position="44"/>
        <end position="69"/>
    </location>
</feature>
<dbReference type="PANTHER" id="PTHR30576">
    <property type="entry name" value="COLANIC BIOSYNTHESIS UDP-GLUCOSE LIPID CARRIER TRANSFERASE"/>
    <property type="match status" value="1"/>
</dbReference>
<dbReference type="STRING" id="314256.OG2516_18360"/>
<sequence>MTIQGRAAEFGSPAESVHVTDLLPRFGKSRLGSRFGLCKRGFDVGVSVFVILPLLLPIGLLVLVLNPFFNKGPLFFVQRRMGAGCQPFLAIKFRTMRPADSVTRAANDPLESDRITPLGAVLRKLRIDELPQILNVINGDMSLIGPRPDFFDHAVTYIDTIPRYRHRHQIRPGISGLAQTEIGYVQSIRETRRKVSADLYYIRHASLRLDAWIVWRTLVTVLLRRGA</sequence>
<evidence type="ECO:0000259" key="4">
    <source>
        <dbReference type="Pfam" id="PF02397"/>
    </source>
</evidence>
<keyword evidence="3" id="KW-1133">Transmembrane helix</keyword>
<keyword evidence="3" id="KW-0472">Membrane</keyword>
<dbReference type="GO" id="GO:0016780">
    <property type="term" value="F:phosphotransferase activity, for other substituted phosphate groups"/>
    <property type="evidence" value="ECO:0007669"/>
    <property type="project" value="TreeGrafter"/>
</dbReference>
<evidence type="ECO:0000256" key="2">
    <source>
        <dbReference type="ARBA" id="ARBA00023169"/>
    </source>
</evidence>
<dbReference type="OrthoDB" id="9808602at2"/>
<accession>Q2CHI4</accession>
<keyword evidence="5" id="KW-0808">Transferase</keyword>
<organism evidence="5 6">
    <name type="scientific">Oceanicola granulosus (strain ATCC BAA-861 / DSM 15982 / KCTC 12143 / HTCC2516)</name>
    <dbReference type="NCBI Taxonomy" id="314256"/>
    <lineage>
        <taxon>Bacteria</taxon>
        <taxon>Pseudomonadati</taxon>
        <taxon>Pseudomonadota</taxon>
        <taxon>Alphaproteobacteria</taxon>
        <taxon>Rhodobacterales</taxon>
        <taxon>Roseobacteraceae</taxon>
        <taxon>Oceanicola</taxon>
    </lineage>
</organism>
<reference evidence="5 6" key="1">
    <citation type="journal article" date="2010" name="J. Bacteriol.">
        <title>Genome sequences of Oceanicola granulosus HTCC2516(T) and Oceanicola batsensis HTCC2597(TDelta).</title>
        <authorList>
            <person name="Thrash J.C."/>
            <person name="Cho J.C."/>
            <person name="Vergin K.L."/>
            <person name="Giovannoni S.J."/>
        </authorList>
    </citation>
    <scope>NUCLEOTIDE SEQUENCE [LARGE SCALE GENOMIC DNA]</scope>
    <source>
        <strain evidence="6">ATCC BAA-861 / DSM 15982 / KCTC 12143 / HTCC2516</strain>
    </source>
</reference>
<protein>
    <submittedName>
        <fullName evidence="5">Putative glycosyltransferase</fullName>
    </submittedName>
</protein>
<keyword evidence="6" id="KW-1185">Reference proteome</keyword>
<dbReference type="eggNOG" id="COG2148">
    <property type="taxonomic scope" value="Bacteria"/>
</dbReference>
<feature type="domain" description="Bacterial sugar transferase" evidence="4">
    <location>
        <begin position="39"/>
        <end position="222"/>
    </location>
</feature>
<proteinExistence type="inferred from homology"/>
<dbReference type="Pfam" id="PF02397">
    <property type="entry name" value="Bac_transf"/>
    <property type="match status" value="1"/>
</dbReference>
<comment type="similarity">
    <text evidence="1">Belongs to the bacterial sugar transferase family.</text>
</comment>
<dbReference type="Proteomes" id="UP000003635">
    <property type="component" value="Unassembled WGS sequence"/>
</dbReference>
<dbReference type="AlphaFoldDB" id="Q2CHI4"/>
<evidence type="ECO:0000313" key="6">
    <source>
        <dbReference type="Proteomes" id="UP000003635"/>
    </source>
</evidence>
<dbReference type="PANTHER" id="PTHR30576:SF0">
    <property type="entry name" value="UNDECAPRENYL-PHOSPHATE N-ACETYLGALACTOSAMINYL 1-PHOSPHATE TRANSFERASE-RELATED"/>
    <property type="match status" value="1"/>
</dbReference>
<name>Q2CHI4_OCEGH</name>
<dbReference type="EMBL" id="AAOT01000006">
    <property type="protein sequence ID" value="EAR52055.1"/>
    <property type="molecule type" value="Genomic_DNA"/>
</dbReference>
<dbReference type="InterPro" id="IPR003362">
    <property type="entry name" value="Bact_transf"/>
</dbReference>
<dbReference type="GO" id="GO:0000271">
    <property type="term" value="P:polysaccharide biosynthetic process"/>
    <property type="evidence" value="ECO:0007669"/>
    <property type="project" value="UniProtKB-KW"/>
</dbReference>
<dbReference type="RefSeq" id="WP_007256973.1">
    <property type="nucleotide sequence ID" value="NZ_CH724110.1"/>
</dbReference>
<keyword evidence="2" id="KW-0270">Exopolysaccharide synthesis</keyword>
<gene>
    <name evidence="5" type="ORF">OG2516_18360</name>
</gene>
<comment type="caution">
    <text evidence="5">The sequence shown here is derived from an EMBL/GenBank/DDBJ whole genome shotgun (WGS) entry which is preliminary data.</text>
</comment>
<keyword evidence="3" id="KW-0812">Transmembrane</keyword>
<evidence type="ECO:0000256" key="3">
    <source>
        <dbReference type="SAM" id="Phobius"/>
    </source>
</evidence>